<dbReference type="Gene3D" id="3.30.700.10">
    <property type="entry name" value="Glycoprotein, Type 4 Pilin"/>
    <property type="match status" value="1"/>
</dbReference>
<evidence type="ECO:0000313" key="3">
    <source>
        <dbReference type="Proteomes" id="UP000177979"/>
    </source>
</evidence>
<dbReference type="SUPFAM" id="SSF54523">
    <property type="entry name" value="Pili subunits"/>
    <property type="match status" value="1"/>
</dbReference>
<keyword evidence="1" id="KW-0472">Membrane</keyword>
<dbReference type="InterPro" id="IPR012902">
    <property type="entry name" value="N_methyl_site"/>
</dbReference>
<dbReference type="InterPro" id="IPR045584">
    <property type="entry name" value="Pilin-like"/>
</dbReference>
<evidence type="ECO:0000256" key="1">
    <source>
        <dbReference type="SAM" id="Phobius"/>
    </source>
</evidence>
<name>A0A1F5EUW3_9BACT</name>
<evidence type="ECO:0008006" key="4">
    <source>
        <dbReference type="Google" id="ProtNLM"/>
    </source>
</evidence>
<accession>A0A1F5EUW3</accession>
<feature type="transmembrane region" description="Helical" evidence="1">
    <location>
        <begin position="6"/>
        <end position="27"/>
    </location>
</feature>
<dbReference type="EMBL" id="MFAG01000039">
    <property type="protein sequence ID" value="OGD71181.1"/>
    <property type="molecule type" value="Genomic_DNA"/>
</dbReference>
<dbReference type="Proteomes" id="UP000177979">
    <property type="component" value="Unassembled WGS sequence"/>
</dbReference>
<keyword evidence="1" id="KW-1133">Transmembrane helix</keyword>
<reference evidence="2 3" key="1">
    <citation type="journal article" date="2016" name="Nat. Commun.">
        <title>Thousands of microbial genomes shed light on interconnected biogeochemical processes in an aquifer system.</title>
        <authorList>
            <person name="Anantharaman K."/>
            <person name="Brown C.T."/>
            <person name="Hug L.A."/>
            <person name="Sharon I."/>
            <person name="Castelle C.J."/>
            <person name="Probst A.J."/>
            <person name="Thomas B.C."/>
            <person name="Singh A."/>
            <person name="Wilkins M.J."/>
            <person name="Karaoz U."/>
            <person name="Brodie E.L."/>
            <person name="Williams K.H."/>
            <person name="Hubbard S.S."/>
            <person name="Banfield J.F."/>
        </authorList>
    </citation>
    <scope>NUCLEOTIDE SEQUENCE [LARGE SCALE GENOMIC DNA]</scope>
</reference>
<comment type="caution">
    <text evidence="2">The sequence shown here is derived from an EMBL/GenBank/DDBJ whole genome shotgun (WGS) entry which is preliminary data.</text>
</comment>
<keyword evidence="1" id="KW-0812">Transmembrane</keyword>
<dbReference type="Pfam" id="PF07963">
    <property type="entry name" value="N_methyl"/>
    <property type="match status" value="1"/>
</dbReference>
<proteinExistence type="predicted"/>
<evidence type="ECO:0000313" key="2">
    <source>
        <dbReference type="EMBL" id="OGD71181.1"/>
    </source>
</evidence>
<protein>
    <recommendedName>
        <fullName evidence="4">Prepilin-type N-terminal cleavage/methylation domain-containing protein</fullName>
    </recommendedName>
</protein>
<dbReference type="NCBIfam" id="TIGR02532">
    <property type="entry name" value="IV_pilin_GFxxxE"/>
    <property type="match status" value="1"/>
</dbReference>
<gene>
    <name evidence="2" type="ORF">A2703_02340</name>
</gene>
<sequence length="175" mass="18724">MRGFTLIELMVAVGIIAILAGTGAAIFSRSLRGTSQIEIRRTLDDRSRLITSGLGRFFREGVAISLDGQSRNACLTAGSLNGDSLVIEAIDELLSTISESGGQISSVSAETVVINPEGVTVIHKPGLGYYFSWYCSLGVPDRLVMQFNATSTSQQGDSIVNNDYIIEVTMRNSGQ</sequence>
<dbReference type="AlphaFoldDB" id="A0A1F5EUW3"/>
<organism evidence="2 3">
    <name type="scientific">Candidatus Collierbacteria bacterium RIFCSPHIGHO2_01_FULL_50_25</name>
    <dbReference type="NCBI Taxonomy" id="1817722"/>
    <lineage>
        <taxon>Bacteria</taxon>
        <taxon>Candidatus Collieribacteriota</taxon>
    </lineage>
</organism>
<dbReference type="STRING" id="1817722.A2703_02340"/>